<dbReference type="InterPro" id="IPR036282">
    <property type="entry name" value="Glutathione-S-Trfase_C_sf"/>
</dbReference>
<dbReference type="Pfam" id="PF02798">
    <property type="entry name" value="GST_N"/>
    <property type="match status" value="1"/>
</dbReference>
<evidence type="ECO:0000313" key="4">
    <source>
        <dbReference type="EMBL" id="CAE0843629.1"/>
    </source>
</evidence>
<dbReference type="SFLD" id="SFLDG00358">
    <property type="entry name" value="Main_(cytGST)"/>
    <property type="match status" value="1"/>
</dbReference>
<sequence>MLPLELYYAPTPNGWKVTIFLEEADVPYKVVPLDLGAGDQFTESFLKISPNGRMPAVYDPNMQMSVFESGAIMIHVADNYPGARWLLPVDPRPRAKVLEWLFWVNAGLGPMAGQASHFKYYAPVLDKSADHHYGQHRYTKEFERLVSVMDRQLGNTGQFLAGPYSIADIAAYPWVKPWKRWMGKSLEASGYTNVQRWYDSIKARPAENRGMAVLRKQAVASQAVRESGTLPDGALSTLFQKRADSKL</sequence>
<gene>
    <name evidence="4" type="ORF">OMAR00294_LOCUS2636</name>
</gene>
<evidence type="ECO:0000256" key="1">
    <source>
        <dbReference type="ARBA" id="ARBA00007409"/>
    </source>
</evidence>
<dbReference type="InterPro" id="IPR004045">
    <property type="entry name" value="Glutathione_S-Trfase_N"/>
</dbReference>
<feature type="domain" description="GST N-terminal" evidence="2">
    <location>
        <begin position="1"/>
        <end position="84"/>
    </location>
</feature>
<dbReference type="EMBL" id="HBJB01003223">
    <property type="protein sequence ID" value="CAE0843629.1"/>
    <property type="molecule type" value="Transcribed_RNA"/>
</dbReference>
<dbReference type="CDD" id="cd03048">
    <property type="entry name" value="GST_N_Ure2p_like"/>
    <property type="match status" value="1"/>
</dbReference>
<evidence type="ECO:0008006" key="5">
    <source>
        <dbReference type="Google" id="ProtNLM"/>
    </source>
</evidence>
<dbReference type="AlphaFoldDB" id="A0A7S4GQ83"/>
<dbReference type="PANTHER" id="PTHR44051:SF19">
    <property type="entry name" value="DISULFIDE-BOND OXIDOREDUCTASE YFCG"/>
    <property type="match status" value="1"/>
</dbReference>
<reference evidence="4" key="1">
    <citation type="submission" date="2021-01" db="EMBL/GenBank/DDBJ databases">
        <authorList>
            <person name="Corre E."/>
            <person name="Pelletier E."/>
            <person name="Niang G."/>
            <person name="Scheremetjew M."/>
            <person name="Finn R."/>
            <person name="Kale V."/>
            <person name="Holt S."/>
            <person name="Cochrane G."/>
            <person name="Meng A."/>
            <person name="Brown T."/>
            <person name="Cohen L."/>
        </authorList>
    </citation>
    <scope>NUCLEOTIDE SEQUENCE</scope>
    <source>
        <strain evidence="4">LB1974</strain>
    </source>
</reference>
<accession>A0A7S4GQ83</accession>
<dbReference type="PANTHER" id="PTHR44051">
    <property type="entry name" value="GLUTATHIONE S-TRANSFERASE-RELATED"/>
    <property type="match status" value="1"/>
</dbReference>
<proteinExistence type="inferred from homology"/>
<dbReference type="SUPFAM" id="SSF52833">
    <property type="entry name" value="Thioredoxin-like"/>
    <property type="match status" value="1"/>
</dbReference>
<dbReference type="SUPFAM" id="SSF47616">
    <property type="entry name" value="GST C-terminal domain-like"/>
    <property type="match status" value="1"/>
</dbReference>
<evidence type="ECO:0000259" key="3">
    <source>
        <dbReference type="PROSITE" id="PS50405"/>
    </source>
</evidence>
<organism evidence="4">
    <name type="scientific">Oxyrrhis marina</name>
    <name type="common">Dinoflagellate</name>
    <dbReference type="NCBI Taxonomy" id="2969"/>
    <lineage>
        <taxon>Eukaryota</taxon>
        <taxon>Sar</taxon>
        <taxon>Alveolata</taxon>
        <taxon>Dinophyceae</taxon>
        <taxon>Oxyrrhinales</taxon>
        <taxon>Oxyrrhinaceae</taxon>
        <taxon>Oxyrrhis</taxon>
    </lineage>
</organism>
<dbReference type="SFLD" id="SFLDG01151">
    <property type="entry name" value="Main.2:_Nu-like"/>
    <property type="match status" value="1"/>
</dbReference>
<protein>
    <recommendedName>
        <fullName evidence="5">Glutathione S-transferase</fullName>
    </recommendedName>
</protein>
<dbReference type="InterPro" id="IPR040079">
    <property type="entry name" value="Glutathione_S-Trfase"/>
</dbReference>
<evidence type="ECO:0000259" key="2">
    <source>
        <dbReference type="PROSITE" id="PS50404"/>
    </source>
</evidence>
<dbReference type="PROSITE" id="PS50404">
    <property type="entry name" value="GST_NTER"/>
    <property type="match status" value="1"/>
</dbReference>
<dbReference type="PROSITE" id="PS50405">
    <property type="entry name" value="GST_CTER"/>
    <property type="match status" value="1"/>
</dbReference>
<dbReference type="SFLD" id="SFLDS00019">
    <property type="entry name" value="Glutathione_Transferase_(cytos"/>
    <property type="match status" value="1"/>
</dbReference>
<comment type="similarity">
    <text evidence="1">Belongs to the GST superfamily.</text>
</comment>
<dbReference type="InterPro" id="IPR010987">
    <property type="entry name" value="Glutathione-S-Trfase_C-like"/>
</dbReference>
<dbReference type="Pfam" id="PF13410">
    <property type="entry name" value="GST_C_2"/>
    <property type="match status" value="1"/>
</dbReference>
<feature type="domain" description="GST C-terminal" evidence="3">
    <location>
        <begin position="90"/>
        <end position="222"/>
    </location>
</feature>
<dbReference type="Gene3D" id="3.40.30.10">
    <property type="entry name" value="Glutaredoxin"/>
    <property type="match status" value="1"/>
</dbReference>
<name>A0A7S4GQ83_OXYMA</name>
<dbReference type="InterPro" id="IPR036249">
    <property type="entry name" value="Thioredoxin-like_sf"/>
</dbReference>
<dbReference type="Gene3D" id="1.20.1050.10">
    <property type="match status" value="1"/>
</dbReference>